<comment type="similarity">
    <text evidence="1 7">Belongs to the HAT1 family.</text>
</comment>
<evidence type="ECO:0000256" key="4">
    <source>
        <dbReference type="ARBA" id="ARBA00022679"/>
    </source>
</evidence>
<evidence type="ECO:0000256" key="10">
    <source>
        <dbReference type="PIRSR" id="PIRSR038084-3"/>
    </source>
</evidence>
<evidence type="ECO:0000259" key="12">
    <source>
        <dbReference type="Pfam" id="PF10394"/>
    </source>
</evidence>
<protein>
    <recommendedName>
        <fullName evidence="3 7">Histone acetyltransferase type B catalytic subunit</fullName>
        <ecNumber evidence="2 7">2.3.1.48</ecNumber>
    </recommendedName>
</protein>
<dbReference type="PIRSF" id="PIRSF038084">
    <property type="entry name" value="HAT-B_cat"/>
    <property type="match status" value="1"/>
</dbReference>
<evidence type="ECO:0000256" key="1">
    <source>
        <dbReference type="ARBA" id="ARBA00010543"/>
    </source>
</evidence>
<feature type="domain" description="Histone acetyl transferase HAT1 N-terminal" evidence="12">
    <location>
        <begin position="23"/>
        <end position="175"/>
    </location>
</feature>
<keyword evidence="7" id="KW-0963">Cytoplasm</keyword>
<organism evidence="13 14">
    <name type="scientific">Aureobasidium subglaciale (strain EXF-2481)</name>
    <name type="common">Aureobasidium pullulans var. subglaciale</name>
    <dbReference type="NCBI Taxonomy" id="1043005"/>
    <lineage>
        <taxon>Eukaryota</taxon>
        <taxon>Fungi</taxon>
        <taxon>Dikarya</taxon>
        <taxon>Ascomycota</taxon>
        <taxon>Pezizomycotina</taxon>
        <taxon>Dothideomycetes</taxon>
        <taxon>Dothideomycetidae</taxon>
        <taxon>Dothideales</taxon>
        <taxon>Saccotheciaceae</taxon>
        <taxon>Aureobasidium</taxon>
    </lineage>
</organism>
<evidence type="ECO:0000256" key="11">
    <source>
        <dbReference type="SAM" id="MobiDB-lite"/>
    </source>
</evidence>
<dbReference type="AlphaFoldDB" id="A0A074YL02"/>
<feature type="binding site" evidence="9">
    <location>
        <begin position="278"/>
        <end position="280"/>
    </location>
    <ligand>
        <name>acetyl-CoA</name>
        <dbReference type="ChEBI" id="CHEBI:57288"/>
    </ligand>
</feature>
<dbReference type="InterPro" id="IPR017380">
    <property type="entry name" value="Hist_AcTrfase_B-typ_cat-su"/>
</dbReference>
<evidence type="ECO:0000256" key="9">
    <source>
        <dbReference type="PIRSR" id="PIRSR038084-2"/>
    </source>
</evidence>
<dbReference type="InterPro" id="IPR016181">
    <property type="entry name" value="Acyl_CoA_acyltransferase"/>
</dbReference>
<keyword evidence="5 7" id="KW-0012">Acyltransferase</keyword>
<feature type="compositionally biased region" description="Polar residues" evidence="11">
    <location>
        <begin position="475"/>
        <end position="485"/>
    </location>
</feature>
<evidence type="ECO:0000256" key="6">
    <source>
        <dbReference type="ARBA" id="ARBA00048017"/>
    </source>
</evidence>
<dbReference type="Pfam" id="PF10394">
    <property type="entry name" value="Hat1_N"/>
    <property type="match status" value="1"/>
</dbReference>
<dbReference type="RefSeq" id="XP_013345190.1">
    <property type="nucleotide sequence ID" value="XM_013489736.1"/>
</dbReference>
<feature type="active site" description="Proton donor/acceptor" evidence="8">
    <location>
        <position position="313"/>
    </location>
</feature>
<evidence type="ECO:0000256" key="3">
    <source>
        <dbReference type="ARBA" id="ARBA00021268"/>
    </source>
</evidence>
<feature type="region of interest" description="Interaction with histone H4 N-terminus" evidence="9">
    <location>
        <begin position="56"/>
        <end position="58"/>
    </location>
</feature>
<evidence type="ECO:0000256" key="8">
    <source>
        <dbReference type="PIRSR" id="PIRSR038084-1"/>
    </source>
</evidence>
<dbReference type="HOGENOM" id="CLU_036024_2_1_1"/>
<evidence type="ECO:0000256" key="7">
    <source>
        <dbReference type="PIRNR" id="PIRNR038084"/>
    </source>
</evidence>
<accession>A0A074YL02</accession>
<dbReference type="PANTHER" id="PTHR12046">
    <property type="entry name" value="HISTONE ACETYLTRANSFERASE TYPE B CATALYTIC SUBUNIT"/>
    <property type="match status" value="1"/>
</dbReference>
<proteinExistence type="inferred from homology"/>
<evidence type="ECO:0000313" key="13">
    <source>
        <dbReference type="EMBL" id="KEQ96719.1"/>
    </source>
</evidence>
<comment type="subcellular location">
    <subcellularLocation>
        <location evidence="7">Cytoplasm</location>
    </subcellularLocation>
    <subcellularLocation>
        <location evidence="7">Nucleus</location>
    </subcellularLocation>
</comment>
<dbReference type="GO" id="GO:0004402">
    <property type="term" value="F:histone acetyltransferase activity"/>
    <property type="evidence" value="ECO:0007669"/>
    <property type="project" value="UniProtKB-UniRule"/>
</dbReference>
<dbReference type="GO" id="GO:0005737">
    <property type="term" value="C:cytoplasm"/>
    <property type="evidence" value="ECO:0007669"/>
    <property type="project" value="UniProtKB-SubCell"/>
</dbReference>
<feature type="binding site" evidence="9">
    <location>
        <position position="316"/>
    </location>
    <ligand>
        <name>acetyl-CoA</name>
        <dbReference type="ChEBI" id="CHEBI:57288"/>
    </ligand>
</feature>
<comment type="catalytic activity">
    <reaction evidence="6 7">
        <text>L-lysyl-[protein] + acetyl-CoA = N(6)-acetyl-L-lysyl-[protein] + CoA + H(+)</text>
        <dbReference type="Rhea" id="RHEA:45948"/>
        <dbReference type="Rhea" id="RHEA-COMP:9752"/>
        <dbReference type="Rhea" id="RHEA-COMP:10731"/>
        <dbReference type="ChEBI" id="CHEBI:15378"/>
        <dbReference type="ChEBI" id="CHEBI:29969"/>
        <dbReference type="ChEBI" id="CHEBI:57287"/>
        <dbReference type="ChEBI" id="CHEBI:57288"/>
        <dbReference type="ChEBI" id="CHEBI:61930"/>
        <dbReference type="EC" id="2.3.1.48"/>
    </reaction>
</comment>
<evidence type="ECO:0000313" key="14">
    <source>
        <dbReference type="Proteomes" id="UP000030641"/>
    </source>
</evidence>
<evidence type="ECO:0000256" key="5">
    <source>
        <dbReference type="ARBA" id="ARBA00023315"/>
    </source>
</evidence>
<dbReference type="InterPro" id="IPR019467">
    <property type="entry name" value="Hat1_N"/>
</dbReference>
<dbReference type="FunCoup" id="A0A074YL02">
    <property type="interactions" value="1145"/>
</dbReference>
<dbReference type="GO" id="GO:0005634">
    <property type="term" value="C:nucleus"/>
    <property type="evidence" value="ECO:0007669"/>
    <property type="project" value="UniProtKB-SubCell"/>
</dbReference>
<dbReference type="EMBL" id="KL584755">
    <property type="protein sequence ID" value="KEQ96719.1"/>
    <property type="molecule type" value="Genomic_DNA"/>
</dbReference>
<dbReference type="Gene3D" id="3.40.630.30">
    <property type="match status" value="1"/>
</dbReference>
<name>A0A074YL02_AURSE</name>
<dbReference type="GO" id="GO:0000781">
    <property type="term" value="C:chromosome, telomeric region"/>
    <property type="evidence" value="ECO:0007669"/>
    <property type="project" value="GOC"/>
</dbReference>
<dbReference type="GO" id="GO:0031509">
    <property type="term" value="P:subtelomeric heterochromatin formation"/>
    <property type="evidence" value="ECO:0007669"/>
    <property type="project" value="InterPro"/>
</dbReference>
<dbReference type="OrthoDB" id="10253098at2759"/>
<dbReference type="OMA" id="WTCDAND"/>
<dbReference type="SUPFAM" id="SSF55729">
    <property type="entry name" value="Acyl-CoA N-acyltransferases (Nat)"/>
    <property type="match status" value="1"/>
</dbReference>
<sequence>MSGSESPEKSELASAIEDQVQEWSTSSNDALQISLYRGNKVVSDFGPAQTYPIFGEEEAIFGYRGLNISLSLAAHNLRPHMDISWTEKFTQIGDIKASDIREALEDFIPESAFATKSRAEALADPDAASFTPPGILLHSYTHEDHRFEVWKASLSDEGAREIMDNVQTLVPMFIEGGTILTLDEPWVADRWTLFTLYQVDKKAANTSPYVFVGFSTSYRIFTLPDRRDPSEHDLALLQHNETDMDAILRRWNSETADEDEALLKTPLQLPSRERISQFLIIPTHQHSGHGAALYNTVFTDLIAPDNVSELTVEDPNEAFDDMRDVCDLLWLRKNNDDFASLKIETQIDSNKLKMNEDIPVDDIVSGDARARIKKTSKIMPRQLGRLVEMQTYSKIPKLNRSMNRISRKEKSTNEMDRAYYLWRLYVKQRLYISNRDVLSSLEREERAERLDATIENIQVDYNRLLELADKRATHSVDNQTTTSSGAPKRKKKVVLESDEDEDDASAGNVAPASSKKKKRKTT</sequence>
<keyword evidence="4 7" id="KW-0808">Transferase</keyword>
<keyword evidence="14" id="KW-1185">Reference proteome</keyword>
<feature type="region of interest" description="Disordered" evidence="11">
    <location>
        <begin position="473"/>
        <end position="522"/>
    </location>
</feature>
<reference evidence="13 14" key="1">
    <citation type="journal article" date="2014" name="BMC Genomics">
        <title>Genome sequencing of four Aureobasidium pullulans varieties: biotechnological potential, stress tolerance, and description of new species.</title>
        <authorList>
            <person name="Gostin Ar C."/>
            <person name="Ohm R.A."/>
            <person name="Kogej T."/>
            <person name="Sonjak S."/>
            <person name="Turk M."/>
            <person name="Zajc J."/>
            <person name="Zalar P."/>
            <person name="Grube M."/>
            <person name="Sun H."/>
            <person name="Han J."/>
            <person name="Sharma A."/>
            <person name="Chiniquy J."/>
            <person name="Ngan C.Y."/>
            <person name="Lipzen A."/>
            <person name="Barry K."/>
            <person name="Grigoriev I.V."/>
            <person name="Gunde-Cimerman N."/>
        </authorList>
    </citation>
    <scope>NUCLEOTIDE SEQUENCE [LARGE SCALE GENOMIC DNA]</scope>
    <source>
        <strain evidence="13 14">EXF-2481</strain>
    </source>
</reference>
<feature type="site" description="Interaction with histone H4 N-terminus" evidence="10">
    <location>
        <position position="191"/>
    </location>
</feature>
<keyword evidence="7" id="KW-0539">Nucleus</keyword>
<dbReference type="InterPro" id="IPR037113">
    <property type="entry name" value="Hat1_N_sf"/>
</dbReference>
<dbReference type="Proteomes" id="UP000030641">
    <property type="component" value="Unassembled WGS sequence"/>
</dbReference>
<gene>
    <name evidence="13" type="ORF">AUEXF2481DRAFT_3418</name>
</gene>
<dbReference type="STRING" id="1043005.A0A074YL02"/>
<evidence type="ECO:0000256" key="2">
    <source>
        <dbReference type="ARBA" id="ARBA00013184"/>
    </source>
</evidence>
<dbReference type="GeneID" id="25365015"/>
<dbReference type="Gene3D" id="3.90.360.10">
    <property type="entry name" value="Histone acetyl transferase 1 (HAT1), N-terminal domain"/>
    <property type="match status" value="1"/>
</dbReference>
<comment type="subunit">
    <text evidence="7">Component of the HAT-B complex composed of at least HAT1 and HAT2. The HAT-B complex binds to histone H4 tail.</text>
</comment>
<dbReference type="InParanoid" id="A0A074YL02"/>
<comment type="function">
    <text evidence="7">Catalytic component of the histone acetylase B (HAT-B) complex. Has intrinsic substrate specificity that modifies lysine in recognition sequence GXGKXG. Involved in DNA double-strand break repair.</text>
</comment>
<dbReference type="EC" id="2.3.1.48" evidence="2 7"/>